<keyword evidence="9" id="KW-0443">Lipid metabolism</keyword>
<dbReference type="EMBL" id="FUYV01000003">
    <property type="protein sequence ID" value="SKB59367.1"/>
    <property type="molecule type" value="Genomic_DNA"/>
</dbReference>
<keyword evidence="2" id="KW-0444">Lipid biosynthesis</keyword>
<protein>
    <submittedName>
        <fullName evidence="13">Lipid kinase, YegS/Rv2252/BmrU family</fullName>
    </submittedName>
</protein>
<dbReference type="OrthoDB" id="9786026at2"/>
<evidence type="ECO:0000256" key="5">
    <source>
        <dbReference type="ARBA" id="ARBA00022741"/>
    </source>
</evidence>
<keyword evidence="3" id="KW-0808">Transferase</keyword>
<dbReference type="NCBIfam" id="TIGR00147">
    <property type="entry name" value="YegS/Rv2252/BmrU family lipid kinase"/>
    <property type="match status" value="1"/>
</dbReference>
<dbReference type="Proteomes" id="UP000191055">
    <property type="component" value="Unassembled WGS sequence"/>
</dbReference>
<dbReference type="KEGG" id="asx:CDL62_12405"/>
<evidence type="ECO:0000256" key="2">
    <source>
        <dbReference type="ARBA" id="ARBA00022516"/>
    </source>
</evidence>
<gene>
    <name evidence="13" type="ORF">SAMN03080601_00836</name>
</gene>
<evidence type="ECO:0000256" key="10">
    <source>
        <dbReference type="ARBA" id="ARBA00023209"/>
    </source>
</evidence>
<dbReference type="RefSeq" id="WP_079556622.1">
    <property type="nucleotide sequence ID" value="NZ_CP021904.1"/>
</dbReference>
<dbReference type="InterPro" id="IPR050187">
    <property type="entry name" value="Lipid_Phosphate_FormReg"/>
</dbReference>
<dbReference type="SUPFAM" id="SSF111331">
    <property type="entry name" value="NAD kinase/diacylglycerol kinase-like"/>
    <property type="match status" value="1"/>
</dbReference>
<keyword evidence="10" id="KW-0594">Phospholipid biosynthesis</keyword>
<sequence length="312" mass="34558">MKKKILFIINPISGIGRQKSMEGIIHQEMNMDEWLVEIAYTEYKNHAFEISSEAADSYDVVVAVGGDGTVNEVGRGLINSESALGIIPTGSGNGLARHLEVPFKINRALKALNQCNFRKIDAIKVNDHFSLNVAGIGFDAFISHKFAKKKNRGPLAYMQLISKEFANYKSAKYKVTIDGQTQLWDAFLISFANSTQYGNNFHIAPQARIDDGLIDVCLIRDFPKVTAPALLISMLDRSIDKNRYDIIVKAVKINIEHDSNLLGHVDGEPVILGNKAEVKILPLALKVAIPPKHLKQTQNILSPLLEMLPAIK</sequence>
<dbReference type="Gene3D" id="3.40.50.10330">
    <property type="entry name" value="Probable inorganic polyphosphate/atp-NAD kinase, domain 1"/>
    <property type="match status" value="1"/>
</dbReference>
<dbReference type="PANTHER" id="PTHR12358:SF106">
    <property type="entry name" value="LIPID KINASE YEGS"/>
    <property type="match status" value="1"/>
</dbReference>
<comment type="cofactor">
    <cofactor evidence="1">
        <name>Mg(2+)</name>
        <dbReference type="ChEBI" id="CHEBI:18420"/>
    </cofactor>
</comment>
<dbReference type="GO" id="GO:0046872">
    <property type="term" value="F:metal ion binding"/>
    <property type="evidence" value="ECO:0007669"/>
    <property type="project" value="UniProtKB-KW"/>
</dbReference>
<evidence type="ECO:0000313" key="14">
    <source>
        <dbReference type="Proteomes" id="UP000191055"/>
    </source>
</evidence>
<dbReference type="PROSITE" id="PS50146">
    <property type="entry name" value="DAGK"/>
    <property type="match status" value="1"/>
</dbReference>
<evidence type="ECO:0000259" key="12">
    <source>
        <dbReference type="PROSITE" id="PS50146"/>
    </source>
</evidence>
<dbReference type="InterPro" id="IPR045540">
    <property type="entry name" value="YegS/DAGK_C"/>
</dbReference>
<evidence type="ECO:0000313" key="13">
    <source>
        <dbReference type="EMBL" id="SKB59367.1"/>
    </source>
</evidence>
<evidence type="ECO:0000256" key="11">
    <source>
        <dbReference type="ARBA" id="ARBA00023264"/>
    </source>
</evidence>
<dbReference type="STRING" id="889453.SAMN03080601_00836"/>
<dbReference type="Pfam" id="PF00781">
    <property type="entry name" value="DAGK_cat"/>
    <property type="match status" value="1"/>
</dbReference>
<dbReference type="GO" id="GO:0008654">
    <property type="term" value="P:phospholipid biosynthetic process"/>
    <property type="evidence" value="ECO:0007669"/>
    <property type="project" value="UniProtKB-KW"/>
</dbReference>
<dbReference type="InterPro" id="IPR016064">
    <property type="entry name" value="NAD/diacylglycerol_kinase_sf"/>
</dbReference>
<evidence type="ECO:0000256" key="9">
    <source>
        <dbReference type="ARBA" id="ARBA00023098"/>
    </source>
</evidence>
<evidence type="ECO:0000256" key="7">
    <source>
        <dbReference type="ARBA" id="ARBA00022840"/>
    </source>
</evidence>
<dbReference type="InterPro" id="IPR005218">
    <property type="entry name" value="Diacylglycerol/lipid_kinase"/>
</dbReference>
<dbReference type="InterPro" id="IPR017438">
    <property type="entry name" value="ATP-NAD_kinase_N"/>
</dbReference>
<evidence type="ECO:0000256" key="3">
    <source>
        <dbReference type="ARBA" id="ARBA00022679"/>
    </source>
</evidence>
<dbReference type="Gene3D" id="2.60.200.40">
    <property type="match status" value="1"/>
</dbReference>
<dbReference type="Pfam" id="PF19279">
    <property type="entry name" value="YegS_C"/>
    <property type="match status" value="1"/>
</dbReference>
<keyword evidence="14" id="KW-1185">Reference proteome</keyword>
<accession>A0A1T5CIT1</accession>
<evidence type="ECO:0000256" key="6">
    <source>
        <dbReference type="ARBA" id="ARBA00022777"/>
    </source>
</evidence>
<keyword evidence="7" id="KW-0067">ATP-binding</keyword>
<organism evidence="13 14">
    <name type="scientific">Alkalitalea saponilacus</name>
    <dbReference type="NCBI Taxonomy" id="889453"/>
    <lineage>
        <taxon>Bacteria</taxon>
        <taxon>Pseudomonadati</taxon>
        <taxon>Bacteroidota</taxon>
        <taxon>Bacteroidia</taxon>
        <taxon>Marinilabiliales</taxon>
        <taxon>Marinilabiliaceae</taxon>
        <taxon>Alkalitalea</taxon>
    </lineage>
</organism>
<dbReference type="GO" id="GO:0005524">
    <property type="term" value="F:ATP binding"/>
    <property type="evidence" value="ECO:0007669"/>
    <property type="project" value="UniProtKB-KW"/>
</dbReference>
<keyword evidence="4" id="KW-0479">Metal-binding</keyword>
<keyword evidence="11" id="KW-1208">Phospholipid metabolism</keyword>
<dbReference type="GO" id="GO:0005886">
    <property type="term" value="C:plasma membrane"/>
    <property type="evidence" value="ECO:0007669"/>
    <property type="project" value="TreeGrafter"/>
</dbReference>
<keyword evidence="8" id="KW-0460">Magnesium</keyword>
<evidence type="ECO:0000256" key="4">
    <source>
        <dbReference type="ARBA" id="ARBA00022723"/>
    </source>
</evidence>
<reference evidence="13 14" key="1">
    <citation type="submission" date="2017-02" db="EMBL/GenBank/DDBJ databases">
        <authorList>
            <person name="Peterson S.W."/>
        </authorList>
    </citation>
    <scope>NUCLEOTIDE SEQUENCE [LARGE SCALE GENOMIC DNA]</scope>
    <source>
        <strain evidence="13 14">DSM 24412</strain>
    </source>
</reference>
<proteinExistence type="predicted"/>
<dbReference type="InterPro" id="IPR001206">
    <property type="entry name" value="Diacylglycerol_kinase_cat_dom"/>
</dbReference>
<dbReference type="GO" id="GO:0016301">
    <property type="term" value="F:kinase activity"/>
    <property type="evidence" value="ECO:0007669"/>
    <property type="project" value="UniProtKB-KW"/>
</dbReference>
<keyword evidence="5" id="KW-0547">Nucleotide-binding</keyword>
<feature type="domain" description="DAGKc" evidence="12">
    <location>
        <begin position="1"/>
        <end position="128"/>
    </location>
</feature>
<name>A0A1T5CIT1_9BACT</name>
<keyword evidence="6 13" id="KW-0418">Kinase</keyword>
<evidence type="ECO:0000256" key="1">
    <source>
        <dbReference type="ARBA" id="ARBA00001946"/>
    </source>
</evidence>
<dbReference type="SMART" id="SM00046">
    <property type="entry name" value="DAGKc"/>
    <property type="match status" value="1"/>
</dbReference>
<dbReference type="PANTHER" id="PTHR12358">
    <property type="entry name" value="SPHINGOSINE KINASE"/>
    <property type="match status" value="1"/>
</dbReference>
<evidence type="ECO:0000256" key="8">
    <source>
        <dbReference type="ARBA" id="ARBA00022842"/>
    </source>
</evidence>
<dbReference type="AlphaFoldDB" id="A0A1T5CIT1"/>